<organism evidence="1 2">
    <name type="scientific">Actinoplanes palleronii</name>
    <dbReference type="NCBI Taxonomy" id="113570"/>
    <lineage>
        <taxon>Bacteria</taxon>
        <taxon>Bacillati</taxon>
        <taxon>Actinomycetota</taxon>
        <taxon>Actinomycetes</taxon>
        <taxon>Micromonosporales</taxon>
        <taxon>Micromonosporaceae</taxon>
        <taxon>Actinoplanes</taxon>
    </lineage>
</organism>
<keyword evidence="2" id="KW-1185">Reference proteome</keyword>
<dbReference type="Proteomes" id="UP000624709">
    <property type="component" value="Unassembled WGS sequence"/>
</dbReference>
<proteinExistence type="predicted"/>
<gene>
    <name evidence="1" type="ORF">Apa02nite_024640</name>
</gene>
<evidence type="ECO:0000313" key="2">
    <source>
        <dbReference type="Proteomes" id="UP000624709"/>
    </source>
</evidence>
<comment type="caution">
    <text evidence="1">The sequence shown here is derived from an EMBL/GenBank/DDBJ whole genome shotgun (WGS) entry which is preliminary data.</text>
</comment>
<protein>
    <submittedName>
        <fullName evidence="1">Uncharacterized protein</fullName>
    </submittedName>
</protein>
<accession>A0ABQ4B7E0</accession>
<dbReference type="EMBL" id="BOMS01000032">
    <property type="protein sequence ID" value="GIE66356.1"/>
    <property type="molecule type" value="Genomic_DNA"/>
</dbReference>
<evidence type="ECO:0000313" key="1">
    <source>
        <dbReference type="EMBL" id="GIE66356.1"/>
    </source>
</evidence>
<reference evidence="1 2" key="1">
    <citation type="submission" date="2021-01" db="EMBL/GenBank/DDBJ databases">
        <title>Whole genome shotgun sequence of Actinoplanes palleronii NBRC 14916.</title>
        <authorList>
            <person name="Komaki H."/>
            <person name="Tamura T."/>
        </authorList>
    </citation>
    <scope>NUCLEOTIDE SEQUENCE [LARGE SCALE GENOMIC DNA]</scope>
    <source>
        <strain evidence="1 2">NBRC 14916</strain>
    </source>
</reference>
<name>A0ABQ4B7E0_9ACTN</name>
<sequence length="426" mass="43930">MNMVAEMLLHEPAPVAIWGALWLATVPAMVVLASPAGVRNPGRALLDACAFLIGRPNRRPAAPEPAPSDFFATGPVSAGYALETVFSYPAFAAEVPVPAGAVTYAGPAVAAGVAVSAGVRGAISSGPVSLATAVSAMASSDSASVGIVRVVGASSAAGGEAVPSAAVPLAGVAAPSGAAAGGGLGAGGGGDAADRAYQNRVFADLAPVRPSLFCRFFQRAAARRAERLRRATEALKAVRYADEVRVAAEQAGYAADRWQENWEAASERVDASFRAWQSADSRLRRSREGTAFGTPFTGQTPAEYADRERHLHLAVRAAAERGELPTSAVADALTGRGGWNARLHPVEQELVIQRASATHLEAVWKRAVEAESAAWADAQTARRDWQSLCQESIVATAHATAVHHLLPTEPPTVAAPAHPAAVARVA</sequence>